<evidence type="ECO:0000313" key="3">
    <source>
        <dbReference type="Proteomes" id="UP001281614"/>
    </source>
</evidence>
<protein>
    <submittedName>
        <fullName evidence="2">Uncharacterized protein</fullName>
    </submittedName>
</protein>
<feature type="region of interest" description="Disordered" evidence="1">
    <location>
        <begin position="188"/>
        <end position="240"/>
    </location>
</feature>
<feature type="compositionally biased region" description="Basic residues" evidence="1">
    <location>
        <begin position="200"/>
        <end position="215"/>
    </location>
</feature>
<dbReference type="AlphaFoldDB" id="A0AAD9Y4X5"/>
<feature type="region of interest" description="Disordered" evidence="1">
    <location>
        <begin position="113"/>
        <end position="135"/>
    </location>
</feature>
<gene>
    <name evidence="2" type="ORF">CKAH01_07830</name>
</gene>
<evidence type="ECO:0000313" key="2">
    <source>
        <dbReference type="EMBL" id="KAK2736076.1"/>
    </source>
</evidence>
<comment type="caution">
    <text evidence="2">The sequence shown here is derived from an EMBL/GenBank/DDBJ whole genome shotgun (WGS) entry which is preliminary data.</text>
</comment>
<keyword evidence="3" id="KW-1185">Reference proteome</keyword>
<feature type="compositionally biased region" description="Low complexity" evidence="1">
    <location>
        <begin position="121"/>
        <end position="132"/>
    </location>
</feature>
<evidence type="ECO:0000256" key="1">
    <source>
        <dbReference type="SAM" id="MobiDB-lite"/>
    </source>
</evidence>
<sequence>MRLPSFRTAEGKAVPYKTRLSITKQTREHAHTHHDNISHPPSSMQRNHGASLPIRRSLPSAQMTPQRGTTAGALPPVVDVVDLTLEFRRQVCPLWNCTCSLFASSSSALRSFDLPNPTRQPSAAPPSAAAASEIPKENTTWTASVYNGWLAKFREVVAVCGADLVPSMNRFAHGCNPLLWPWGKLSRHSSEKEETQGSQHQRRDKKKKKEKKRAKPNCNPARACRQFPNSHAAERDLVRV</sequence>
<dbReference type="Proteomes" id="UP001281614">
    <property type="component" value="Unassembled WGS sequence"/>
</dbReference>
<feature type="compositionally biased region" description="Polar residues" evidence="1">
    <location>
        <begin position="39"/>
        <end position="48"/>
    </location>
</feature>
<feature type="compositionally biased region" description="Basic and acidic residues" evidence="1">
    <location>
        <begin position="25"/>
        <end position="37"/>
    </location>
</feature>
<proteinExistence type="predicted"/>
<dbReference type="EMBL" id="VYYT01000433">
    <property type="protein sequence ID" value="KAK2736076.1"/>
    <property type="molecule type" value="Genomic_DNA"/>
</dbReference>
<accession>A0AAD9Y4X5</accession>
<organism evidence="2 3">
    <name type="scientific">Colletotrichum kahawae</name>
    <name type="common">Coffee berry disease fungus</name>
    <dbReference type="NCBI Taxonomy" id="34407"/>
    <lineage>
        <taxon>Eukaryota</taxon>
        <taxon>Fungi</taxon>
        <taxon>Dikarya</taxon>
        <taxon>Ascomycota</taxon>
        <taxon>Pezizomycotina</taxon>
        <taxon>Sordariomycetes</taxon>
        <taxon>Hypocreomycetidae</taxon>
        <taxon>Glomerellales</taxon>
        <taxon>Glomerellaceae</taxon>
        <taxon>Colletotrichum</taxon>
        <taxon>Colletotrichum gloeosporioides species complex</taxon>
    </lineage>
</organism>
<name>A0AAD9Y4X5_COLKA</name>
<feature type="region of interest" description="Disordered" evidence="1">
    <location>
        <begin position="24"/>
        <end position="49"/>
    </location>
</feature>
<reference evidence="2" key="1">
    <citation type="submission" date="2023-02" db="EMBL/GenBank/DDBJ databases">
        <title>Colletotrichum kahawae CIFC_Que2 genome sequencing and assembly.</title>
        <authorList>
            <person name="Baroncelli R."/>
        </authorList>
    </citation>
    <scope>NUCLEOTIDE SEQUENCE</scope>
    <source>
        <strain evidence="2">CIFC_Que2</strain>
    </source>
</reference>